<dbReference type="AlphaFoldDB" id="A0A2P2NXL8"/>
<evidence type="ECO:0000256" key="1">
    <source>
        <dbReference type="SAM" id="MobiDB-lite"/>
    </source>
</evidence>
<organism evidence="2">
    <name type="scientific">Rhizophora mucronata</name>
    <name type="common">Asiatic mangrove</name>
    <dbReference type="NCBI Taxonomy" id="61149"/>
    <lineage>
        <taxon>Eukaryota</taxon>
        <taxon>Viridiplantae</taxon>
        <taxon>Streptophyta</taxon>
        <taxon>Embryophyta</taxon>
        <taxon>Tracheophyta</taxon>
        <taxon>Spermatophyta</taxon>
        <taxon>Magnoliopsida</taxon>
        <taxon>eudicotyledons</taxon>
        <taxon>Gunneridae</taxon>
        <taxon>Pentapetalae</taxon>
        <taxon>rosids</taxon>
        <taxon>fabids</taxon>
        <taxon>Malpighiales</taxon>
        <taxon>Rhizophoraceae</taxon>
        <taxon>Rhizophora</taxon>
    </lineage>
</organism>
<evidence type="ECO:0000313" key="2">
    <source>
        <dbReference type="EMBL" id="MBX47193.1"/>
    </source>
</evidence>
<feature type="compositionally biased region" description="Polar residues" evidence="1">
    <location>
        <begin position="42"/>
        <end position="53"/>
    </location>
</feature>
<accession>A0A2P2NXL8</accession>
<name>A0A2P2NXL8_RHIMU</name>
<proteinExistence type="predicted"/>
<reference evidence="2" key="1">
    <citation type="submission" date="2018-02" db="EMBL/GenBank/DDBJ databases">
        <title>Rhizophora mucronata_Transcriptome.</title>
        <authorList>
            <person name="Meera S.P."/>
            <person name="Sreeshan A."/>
            <person name="Augustine A."/>
        </authorList>
    </citation>
    <scope>NUCLEOTIDE SEQUENCE</scope>
    <source>
        <tissue evidence="2">Leaf</tissue>
    </source>
</reference>
<protein>
    <submittedName>
        <fullName evidence="2">Uncharacterized protein</fullName>
    </submittedName>
</protein>
<dbReference type="EMBL" id="GGEC01066709">
    <property type="protein sequence ID" value="MBX47193.1"/>
    <property type="molecule type" value="Transcribed_RNA"/>
</dbReference>
<feature type="region of interest" description="Disordered" evidence="1">
    <location>
        <begin position="15"/>
        <end position="53"/>
    </location>
</feature>
<feature type="compositionally biased region" description="Polar residues" evidence="1">
    <location>
        <begin position="15"/>
        <end position="27"/>
    </location>
</feature>
<sequence length="53" mass="6199">MNCLYVLQRKELDSNRNNIIKRNNPSKNKGKAKPTNPRIHYPNSTQESNQMLT</sequence>